<sequence length="80" mass="9204">MRMLLVIRYEFTVFNELVAGGTVWTGFIPKDDRPDWMILRLLPIQPPTVIPSVMMDTSARSELGRRSMVQENEVCHGKLL</sequence>
<dbReference type="Proteomes" id="UP000243459">
    <property type="component" value="Chromosome 3"/>
</dbReference>
<proteinExistence type="predicted"/>
<accession>A0A5P1FDM9</accession>
<organism evidence="1 2">
    <name type="scientific">Asparagus officinalis</name>
    <name type="common">Garden asparagus</name>
    <dbReference type="NCBI Taxonomy" id="4686"/>
    <lineage>
        <taxon>Eukaryota</taxon>
        <taxon>Viridiplantae</taxon>
        <taxon>Streptophyta</taxon>
        <taxon>Embryophyta</taxon>
        <taxon>Tracheophyta</taxon>
        <taxon>Spermatophyta</taxon>
        <taxon>Magnoliopsida</taxon>
        <taxon>Liliopsida</taxon>
        <taxon>Asparagales</taxon>
        <taxon>Asparagaceae</taxon>
        <taxon>Asparagoideae</taxon>
        <taxon>Asparagus</taxon>
    </lineage>
</organism>
<dbReference type="SUPFAM" id="SSF64484">
    <property type="entry name" value="beta and beta-prime subunits of DNA dependent RNA-polymerase"/>
    <property type="match status" value="1"/>
</dbReference>
<evidence type="ECO:0000313" key="1">
    <source>
        <dbReference type="EMBL" id="ONK76468.1"/>
    </source>
</evidence>
<dbReference type="AlphaFoldDB" id="A0A5P1FDM9"/>
<name>A0A5P1FDM9_ASPOF</name>
<gene>
    <name evidence="1" type="ORF">A4U43_C03F28270</name>
</gene>
<reference evidence="2" key="1">
    <citation type="journal article" date="2017" name="Nat. Commun.">
        <title>The asparagus genome sheds light on the origin and evolution of a young Y chromosome.</title>
        <authorList>
            <person name="Harkess A."/>
            <person name="Zhou J."/>
            <person name="Xu C."/>
            <person name="Bowers J.E."/>
            <person name="Van der Hulst R."/>
            <person name="Ayyampalayam S."/>
            <person name="Mercati F."/>
            <person name="Riccardi P."/>
            <person name="McKain M.R."/>
            <person name="Kakrana A."/>
            <person name="Tang H."/>
            <person name="Ray J."/>
            <person name="Groenendijk J."/>
            <person name="Arikit S."/>
            <person name="Mathioni S.M."/>
            <person name="Nakano M."/>
            <person name="Shan H."/>
            <person name="Telgmann-Rauber A."/>
            <person name="Kanno A."/>
            <person name="Yue Z."/>
            <person name="Chen H."/>
            <person name="Li W."/>
            <person name="Chen Y."/>
            <person name="Xu X."/>
            <person name="Zhang Y."/>
            <person name="Luo S."/>
            <person name="Chen H."/>
            <person name="Gao J."/>
            <person name="Mao Z."/>
            <person name="Pires J.C."/>
            <person name="Luo M."/>
            <person name="Kudrna D."/>
            <person name="Wing R.A."/>
            <person name="Meyers B.C."/>
            <person name="Yi K."/>
            <person name="Kong H."/>
            <person name="Lavrijsen P."/>
            <person name="Sunseri F."/>
            <person name="Falavigna A."/>
            <person name="Ye Y."/>
            <person name="Leebens-Mack J.H."/>
            <person name="Chen G."/>
        </authorList>
    </citation>
    <scope>NUCLEOTIDE SEQUENCE [LARGE SCALE GENOMIC DNA]</scope>
    <source>
        <strain evidence="2">cv. DH0086</strain>
    </source>
</reference>
<protein>
    <recommendedName>
        <fullName evidence="3">DNA-directed RNA polymerase</fullName>
    </recommendedName>
</protein>
<evidence type="ECO:0008006" key="3">
    <source>
        <dbReference type="Google" id="ProtNLM"/>
    </source>
</evidence>
<dbReference type="Gramene" id="ONK76468">
    <property type="protein sequence ID" value="ONK76468"/>
    <property type="gene ID" value="A4U43_C03F28270"/>
</dbReference>
<keyword evidence="2" id="KW-1185">Reference proteome</keyword>
<evidence type="ECO:0000313" key="2">
    <source>
        <dbReference type="Proteomes" id="UP000243459"/>
    </source>
</evidence>
<dbReference type="EMBL" id="CM007383">
    <property type="protein sequence ID" value="ONK76468.1"/>
    <property type="molecule type" value="Genomic_DNA"/>
</dbReference>